<sequence length="94" mass="10217">MLKRGKDGDHLSHMFKSKQLRMAFKAFQCQASKEAVGVKNTAPLRLSSASLVFQGSALFGCVRPALVSDSALFDCVRPALVSDSALFGYVRPRP</sequence>
<dbReference type="EMBL" id="JAIQCJ010001983">
    <property type="protein sequence ID" value="KAJ8786665.1"/>
    <property type="molecule type" value="Genomic_DNA"/>
</dbReference>
<proteinExistence type="predicted"/>
<gene>
    <name evidence="1" type="ORF">J1605_006154</name>
</gene>
<dbReference type="AlphaFoldDB" id="A0AB34H6W3"/>
<organism evidence="1 2">
    <name type="scientific">Eschrichtius robustus</name>
    <name type="common">California gray whale</name>
    <name type="synonym">Eschrichtius gibbosus</name>
    <dbReference type="NCBI Taxonomy" id="9764"/>
    <lineage>
        <taxon>Eukaryota</taxon>
        <taxon>Metazoa</taxon>
        <taxon>Chordata</taxon>
        <taxon>Craniata</taxon>
        <taxon>Vertebrata</taxon>
        <taxon>Euteleostomi</taxon>
        <taxon>Mammalia</taxon>
        <taxon>Eutheria</taxon>
        <taxon>Laurasiatheria</taxon>
        <taxon>Artiodactyla</taxon>
        <taxon>Whippomorpha</taxon>
        <taxon>Cetacea</taxon>
        <taxon>Mysticeti</taxon>
        <taxon>Eschrichtiidae</taxon>
        <taxon>Eschrichtius</taxon>
    </lineage>
</organism>
<accession>A0AB34H6W3</accession>
<comment type="caution">
    <text evidence="1">The sequence shown here is derived from an EMBL/GenBank/DDBJ whole genome shotgun (WGS) entry which is preliminary data.</text>
</comment>
<evidence type="ECO:0000313" key="2">
    <source>
        <dbReference type="Proteomes" id="UP001159641"/>
    </source>
</evidence>
<reference evidence="1 2" key="1">
    <citation type="submission" date="2022-11" db="EMBL/GenBank/DDBJ databases">
        <title>Whole genome sequence of Eschrichtius robustus ER-17-0199.</title>
        <authorList>
            <person name="Bruniche-Olsen A."/>
            <person name="Black A.N."/>
            <person name="Fields C.J."/>
            <person name="Walden K."/>
            <person name="Dewoody J.A."/>
        </authorList>
    </citation>
    <scope>NUCLEOTIDE SEQUENCE [LARGE SCALE GENOMIC DNA]</scope>
    <source>
        <strain evidence="1">ER-17-0199</strain>
        <tissue evidence="1">Blubber</tissue>
    </source>
</reference>
<dbReference type="Proteomes" id="UP001159641">
    <property type="component" value="Unassembled WGS sequence"/>
</dbReference>
<keyword evidence="2" id="KW-1185">Reference proteome</keyword>
<name>A0AB34H6W3_ESCRO</name>
<protein>
    <submittedName>
        <fullName evidence="1">Uncharacterized protein</fullName>
    </submittedName>
</protein>
<evidence type="ECO:0000313" key="1">
    <source>
        <dbReference type="EMBL" id="KAJ8786665.1"/>
    </source>
</evidence>